<sequence length="108" mass="11595">MRRLLIALLVLLTVAYLGINAVGLPPLLVAENLALAAAYAALALALARRWSRTSLIILLFLLAFNAGRVSRSVWSPTTGWAPLALEHVPLLAYLLILSILTAVALARQ</sequence>
<proteinExistence type="predicted"/>
<dbReference type="GeneID" id="4909343"/>
<evidence type="ECO:0000313" key="3">
    <source>
        <dbReference type="Proteomes" id="UP000001431"/>
    </source>
</evidence>
<feature type="transmembrane region" description="Helical" evidence="1">
    <location>
        <begin position="90"/>
        <end position="106"/>
    </location>
</feature>
<dbReference type="AlphaFoldDB" id="A3MUC5"/>
<protein>
    <submittedName>
        <fullName evidence="2">Uncharacterized protein</fullName>
    </submittedName>
</protein>
<reference evidence="2" key="1">
    <citation type="submission" date="2007-02" db="EMBL/GenBank/DDBJ databases">
        <title>Complete sequence of Pyrobaculum calidifontis JCM 11548.</title>
        <authorList>
            <consortium name="US DOE Joint Genome Institute"/>
            <person name="Copeland A."/>
            <person name="Lucas S."/>
            <person name="Lapidus A."/>
            <person name="Barry K."/>
            <person name="Glavina del Rio T."/>
            <person name="Dalin E."/>
            <person name="Tice H."/>
            <person name="Pitluck S."/>
            <person name="Chain P."/>
            <person name="Malfatti S."/>
            <person name="Shin M."/>
            <person name="Vergez L."/>
            <person name="Schmutz J."/>
            <person name="Larimer F."/>
            <person name="Land M."/>
            <person name="Hauser L."/>
            <person name="Kyrpides N."/>
            <person name="Mikhailova N."/>
            <person name="Cozen A.E."/>
            <person name="Fitz-Gibbon S.T."/>
            <person name="House C.H."/>
            <person name="Saltikov C."/>
            <person name="Lowe T.M."/>
            <person name="Richardson P."/>
        </authorList>
    </citation>
    <scope>NUCLEOTIDE SEQUENCE [LARGE SCALE GENOMIC DNA]</scope>
    <source>
        <strain evidence="2">JCM 11548</strain>
    </source>
</reference>
<gene>
    <name evidence="2" type="ordered locus">Pcal_0816</name>
</gene>
<keyword evidence="3" id="KW-1185">Reference proteome</keyword>
<evidence type="ECO:0000313" key="2">
    <source>
        <dbReference type="EMBL" id="ABO08242.1"/>
    </source>
</evidence>
<dbReference type="eggNOG" id="arCOG05510">
    <property type="taxonomic scope" value="Archaea"/>
</dbReference>
<dbReference type="KEGG" id="pcl:Pcal_0816"/>
<evidence type="ECO:0000256" key="1">
    <source>
        <dbReference type="SAM" id="Phobius"/>
    </source>
</evidence>
<organism evidence="2 3">
    <name type="scientific">Pyrobaculum calidifontis (strain DSM 21063 / JCM 11548 / VA1)</name>
    <dbReference type="NCBI Taxonomy" id="410359"/>
    <lineage>
        <taxon>Archaea</taxon>
        <taxon>Thermoproteota</taxon>
        <taxon>Thermoprotei</taxon>
        <taxon>Thermoproteales</taxon>
        <taxon>Thermoproteaceae</taxon>
        <taxon>Pyrobaculum</taxon>
    </lineage>
</organism>
<dbReference type="HOGENOM" id="CLU_2191125_0_0_2"/>
<keyword evidence="1" id="KW-0472">Membrane</keyword>
<dbReference type="STRING" id="410359.Pcal_0816"/>
<accession>A3MUC5</accession>
<dbReference type="Proteomes" id="UP000001431">
    <property type="component" value="Chromosome"/>
</dbReference>
<dbReference type="RefSeq" id="WP_011849500.1">
    <property type="nucleotide sequence ID" value="NC_009073.1"/>
</dbReference>
<feature type="transmembrane region" description="Helical" evidence="1">
    <location>
        <begin position="27"/>
        <end position="46"/>
    </location>
</feature>
<name>A3MUC5_PYRCJ</name>
<dbReference type="EMBL" id="CP000561">
    <property type="protein sequence ID" value="ABO08242.1"/>
    <property type="molecule type" value="Genomic_DNA"/>
</dbReference>
<keyword evidence="1" id="KW-1133">Transmembrane helix</keyword>
<keyword evidence="1" id="KW-0812">Transmembrane</keyword>
<feature type="transmembrane region" description="Helical" evidence="1">
    <location>
        <begin position="53"/>
        <end position="70"/>
    </location>
</feature>